<evidence type="ECO:0000256" key="10">
    <source>
        <dbReference type="ARBA" id="ARBA00049117"/>
    </source>
</evidence>
<reference evidence="14 15" key="1">
    <citation type="submission" date="2024-02" db="EMBL/GenBank/DDBJ databases">
        <authorList>
            <person name="Chen Y."/>
            <person name="Shah S."/>
            <person name="Dougan E. K."/>
            <person name="Thang M."/>
            <person name="Chan C."/>
        </authorList>
    </citation>
    <scope>NUCLEOTIDE SEQUENCE [LARGE SCALE GENOMIC DNA]</scope>
</reference>
<evidence type="ECO:0000259" key="12">
    <source>
        <dbReference type="SMART" id="SM00864"/>
    </source>
</evidence>
<feature type="region of interest" description="Disordered" evidence="11">
    <location>
        <begin position="1004"/>
        <end position="1023"/>
    </location>
</feature>
<evidence type="ECO:0000256" key="3">
    <source>
        <dbReference type="ARBA" id="ARBA00022490"/>
    </source>
</evidence>
<evidence type="ECO:0000256" key="11">
    <source>
        <dbReference type="SAM" id="MobiDB-lite"/>
    </source>
</evidence>
<dbReference type="SUPFAM" id="SSF55307">
    <property type="entry name" value="Tubulin C-terminal domain-like"/>
    <property type="match status" value="1"/>
</dbReference>
<dbReference type="CDD" id="cd02869">
    <property type="entry name" value="PseudoU_synth_RluA_like"/>
    <property type="match status" value="1"/>
</dbReference>
<dbReference type="Proteomes" id="UP001642464">
    <property type="component" value="Unassembled WGS sequence"/>
</dbReference>
<dbReference type="Gene3D" id="3.30.1330.20">
    <property type="entry name" value="Tubulin/FtsZ, C-terminal domain"/>
    <property type="match status" value="1"/>
</dbReference>
<dbReference type="SUPFAM" id="SSF53448">
    <property type="entry name" value="Nucleotide-diphospho-sugar transferases"/>
    <property type="match status" value="1"/>
</dbReference>
<dbReference type="PANTHER" id="PTHR11588">
    <property type="entry name" value="TUBULIN"/>
    <property type="match status" value="1"/>
</dbReference>
<dbReference type="Pfam" id="PF00091">
    <property type="entry name" value="Tubulin"/>
    <property type="match status" value="1"/>
</dbReference>
<dbReference type="InterPro" id="IPR008280">
    <property type="entry name" value="Tub_FtsZ_C"/>
</dbReference>
<proteinExistence type="inferred from homology"/>
<evidence type="ECO:0000256" key="9">
    <source>
        <dbReference type="ARBA" id="ARBA00023134"/>
    </source>
</evidence>
<dbReference type="InterPro" id="IPR008630">
    <property type="entry name" value="Glyco_trans_34"/>
</dbReference>
<dbReference type="InterPro" id="IPR003008">
    <property type="entry name" value="Tubulin_FtsZ_GTPase"/>
</dbReference>
<feature type="domain" description="Tubulin/FtsZ GTPase" evidence="12">
    <location>
        <begin position="1093"/>
        <end position="1290"/>
    </location>
</feature>
<dbReference type="PRINTS" id="PR01162">
    <property type="entry name" value="ALPHATUBULIN"/>
</dbReference>
<dbReference type="SUPFAM" id="SSF55120">
    <property type="entry name" value="Pseudouridine synthase"/>
    <property type="match status" value="1"/>
</dbReference>
<keyword evidence="9" id="KW-0342">GTP-binding</keyword>
<dbReference type="InterPro" id="IPR017975">
    <property type="entry name" value="Tubulin_CS"/>
</dbReference>
<comment type="similarity">
    <text evidence="2">Belongs to the tubulin family.</text>
</comment>
<dbReference type="InterPro" id="IPR006145">
    <property type="entry name" value="PsdUridine_synth_RsuA/RluA"/>
</dbReference>
<evidence type="ECO:0000256" key="4">
    <source>
        <dbReference type="ARBA" id="ARBA00022676"/>
    </source>
</evidence>
<comment type="catalytic activity">
    <reaction evidence="10">
        <text>GTP + H2O = GDP + phosphate + H(+)</text>
        <dbReference type="Rhea" id="RHEA:19669"/>
        <dbReference type="ChEBI" id="CHEBI:15377"/>
        <dbReference type="ChEBI" id="CHEBI:15378"/>
        <dbReference type="ChEBI" id="CHEBI:37565"/>
        <dbReference type="ChEBI" id="CHEBI:43474"/>
        <dbReference type="ChEBI" id="CHEBI:58189"/>
    </reaction>
    <physiologicalReaction direction="left-to-right" evidence="10">
        <dbReference type="Rhea" id="RHEA:19670"/>
    </physiologicalReaction>
</comment>
<dbReference type="Pfam" id="PF03953">
    <property type="entry name" value="Tubulin_C"/>
    <property type="match status" value="1"/>
</dbReference>
<dbReference type="Gene3D" id="3.90.550.10">
    <property type="entry name" value="Spore Coat Polysaccharide Biosynthesis Protein SpsA, Chain A"/>
    <property type="match status" value="1"/>
</dbReference>
<dbReference type="PROSITE" id="PS00227">
    <property type="entry name" value="TUBULIN"/>
    <property type="match status" value="1"/>
</dbReference>
<protein>
    <submittedName>
        <fullName evidence="14">Tubulin alpha chain (Alpha-tubulin)</fullName>
    </submittedName>
</protein>
<keyword evidence="3" id="KW-0963">Cytoplasm</keyword>
<dbReference type="Pfam" id="PF05637">
    <property type="entry name" value="Glyco_transf_34"/>
    <property type="match status" value="1"/>
</dbReference>
<keyword evidence="7" id="KW-0547">Nucleotide-binding</keyword>
<evidence type="ECO:0000256" key="1">
    <source>
        <dbReference type="ARBA" id="ARBA00005664"/>
    </source>
</evidence>
<dbReference type="SMART" id="SM00865">
    <property type="entry name" value="Tubulin_C"/>
    <property type="match status" value="1"/>
</dbReference>
<dbReference type="EMBL" id="CAXAMM010042507">
    <property type="protein sequence ID" value="CAK9105299.1"/>
    <property type="molecule type" value="Genomic_DNA"/>
</dbReference>
<dbReference type="InterPro" id="IPR036525">
    <property type="entry name" value="Tubulin/FtsZ_GTPase_sf"/>
</dbReference>
<dbReference type="InterPro" id="IPR002452">
    <property type="entry name" value="Alpha_tubulin"/>
</dbReference>
<keyword evidence="6" id="KW-0493">Microtubule</keyword>
<comment type="caution">
    <text evidence="14">The sequence shown here is derived from an EMBL/GenBank/DDBJ whole genome shotgun (WGS) entry which is preliminary data.</text>
</comment>
<evidence type="ECO:0000256" key="6">
    <source>
        <dbReference type="ARBA" id="ARBA00022701"/>
    </source>
</evidence>
<evidence type="ECO:0000256" key="8">
    <source>
        <dbReference type="ARBA" id="ARBA00022801"/>
    </source>
</evidence>
<evidence type="ECO:0000256" key="5">
    <source>
        <dbReference type="ARBA" id="ARBA00022679"/>
    </source>
</evidence>
<feature type="domain" description="Tubulin/FtsZ 2-layer sandwich" evidence="13">
    <location>
        <begin position="1292"/>
        <end position="1437"/>
    </location>
</feature>
<dbReference type="CDD" id="cd02186">
    <property type="entry name" value="alpha_tubulin"/>
    <property type="match status" value="1"/>
</dbReference>
<feature type="compositionally biased region" description="Basic and acidic residues" evidence="11">
    <location>
        <begin position="1004"/>
        <end position="1013"/>
    </location>
</feature>
<dbReference type="Gene3D" id="3.40.50.1440">
    <property type="entry name" value="Tubulin/FtsZ, GTPase domain"/>
    <property type="match status" value="1"/>
</dbReference>
<evidence type="ECO:0000313" key="15">
    <source>
        <dbReference type="Proteomes" id="UP001642464"/>
    </source>
</evidence>
<accession>A0ABP0RXD9</accession>
<gene>
    <name evidence="14" type="ORF">SCF082_LOCUS49088</name>
</gene>
<dbReference type="InterPro" id="IPR000217">
    <property type="entry name" value="Tubulin"/>
</dbReference>
<dbReference type="InterPro" id="IPR023123">
    <property type="entry name" value="Tubulin_C"/>
</dbReference>
<evidence type="ECO:0000256" key="7">
    <source>
        <dbReference type="ARBA" id="ARBA00022741"/>
    </source>
</evidence>
<dbReference type="InterPro" id="IPR018316">
    <property type="entry name" value="Tubulin/FtsZ_2-layer-sand-dom"/>
</dbReference>
<dbReference type="Gene3D" id="3.30.2350.10">
    <property type="entry name" value="Pseudouridine synthase"/>
    <property type="match status" value="1"/>
</dbReference>
<dbReference type="SUPFAM" id="SSF52490">
    <property type="entry name" value="Tubulin nucleotide-binding domain-like"/>
    <property type="match status" value="1"/>
</dbReference>
<evidence type="ECO:0000313" key="14">
    <source>
        <dbReference type="EMBL" id="CAK9105299.1"/>
    </source>
</evidence>
<dbReference type="PRINTS" id="PR01161">
    <property type="entry name" value="TUBULIN"/>
</dbReference>
<evidence type="ECO:0000259" key="13">
    <source>
        <dbReference type="SMART" id="SM00865"/>
    </source>
</evidence>
<name>A0ABP0RXD9_9DINO</name>
<dbReference type="InterPro" id="IPR020103">
    <property type="entry name" value="PsdUridine_synth_cat_dom_sf"/>
</dbReference>
<keyword evidence="4" id="KW-0328">Glycosyltransferase</keyword>
<evidence type="ECO:0000256" key="2">
    <source>
        <dbReference type="ARBA" id="ARBA00009636"/>
    </source>
</evidence>
<dbReference type="InterPro" id="IPR029044">
    <property type="entry name" value="Nucleotide-diphossugar_trans"/>
</dbReference>
<dbReference type="Gene3D" id="1.10.287.600">
    <property type="entry name" value="Helix hairpin bin"/>
    <property type="match status" value="1"/>
</dbReference>
<keyword evidence="15" id="KW-1185">Reference proteome</keyword>
<dbReference type="SMART" id="SM00864">
    <property type="entry name" value="Tubulin"/>
    <property type="match status" value="1"/>
</dbReference>
<dbReference type="InterPro" id="IPR037103">
    <property type="entry name" value="Tubulin/FtsZ-like_C"/>
</dbReference>
<organism evidence="14 15">
    <name type="scientific">Durusdinium trenchii</name>
    <dbReference type="NCBI Taxonomy" id="1381693"/>
    <lineage>
        <taxon>Eukaryota</taxon>
        <taxon>Sar</taxon>
        <taxon>Alveolata</taxon>
        <taxon>Dinophyceae</taxon>
        <taxon>Suessiales</taxon>
        <taxon>Symbiodiniaceae</taxon>
        <taxon>Durusdinium</taxon>
    </lineage>
</organism>
<keyword evidence="5" id="KW-0808">Transferase</keyword>
<sequence>MEPSCPQAPVRAVLRATKRLFVLGFSTTGGGHERLTAVLVERLKAERLEGVTILVSMPEPWKGEMLPDGRVPSEKRHKVDHTQSIVSKLSPLIAPRGDAQLIFVRALKSVTGFYTTQAAAAAKELMWEMVVARPEVYRGEEAKKLLCDRGFVLFNAQPVSWEDLGPSLLPTARALLEVLLAETAAELVVLTDMDPNLTSAALKLRAAGQAEVCRSMRCLDYENHQDLLLHSFGITSREEIKAYGSHFKEVCHHYWHQMSPEILTQQVLLTLRRLIKSTFLVKVLNMGREHLAVAHVDIIDPRFRRLSREDLELYADLAADRRAAVRFLLQHGRRLGTQEAGLVHEGVVHVEGATEESIQHVVYVYAHLSGRSILEYYIRHMNEYPKTLVVGCGKAWHKQGLSSAEMGGRRNVMRICQLAQGHGIVTAGAGACGELSDMLDAFPAPVGVVIPLNKQHEQQHNGQMMEERFGKRLMLGLPENGFDITKLHPFLSEFACRMEAAQQNYLPPEAARASIRQLLSKSGAAEHAAKRLAEMEVMTPKEELIHEFSELLRSSGMFVHLKVLRRHLKGFFQLADQLQTLTETSSEIDPQQRFIINECAHCTGKRVTCVDFREADARVRELQHVFQYLGCPDSLQKTCRGSWAALLAVLKLEPVPVGTRADSPQVNDSTPTGLLRAELSAPRGTTRAVETTEKTRLKEVAETMMALAESASEVSVVAWVAGRIGVEGSVFSTWPEEEATNDVTQPQGSARIRKVMHLMQASGLDRPVLRDRPHQCGFVHRLDVPSSGLLLCGLTYEAYYDLKLQLTLGQLQREYLVLCHGLAPARDAIRARVTWKEADRGPSRVGRGKPSVTYVQRLAAGVLHRAQACALLGLTLGSGRRHQIRAQLAHVGHPVLCDGKYCAEETFRLDSPLCPQHCLHRAGLGVGARLGRPKQVFRAPLPPVFARLLQAIEGKTREDQEVLQRNYRAVFTNRRVSSFAKKRTSRLIVRLIDSGDQYAVKPENLRREGDRRRESRRRLAQRVGEAAPPSRAICIHIGQAQQRAAAKPHVANADQGGVQIGNACWELFCLEHGIQPDGQMPSDKTIGGGDDAFNTFFSETGAGKHVPRCVMVDLEPTVVDEVRTGTYRQLFHPEQLISGKEDAANNFARGHYTIGKEIVDLVLDRIRKLADNCTGLQGFCVYNACGGGTGSGLGCLMLERLSVDYGKKSKISFTVWCCPQVATAVVEPYNTVLCVHSLLEHTDVTIMYDNEALYDICRRNLDIERPTYTNLNRLIAQIISSLTASLRFDGALNVDITEFQTNLVPYPRIHFMLTSYAPVISAEKAYHEQLSVAEITMSVFEPASMMVKCDPRHGKYMACCMMYRGDVVPKDVNAAVATIKTKRTIQFVDWCPTGFKCGINYQPPTVVPGGDLAKVMRACCMISNSTAIAEVFSRIDHKFDLMYSKRAFVHHYVGEGMEEGEFSEAREDLAALETLGIRSKFTVDGAADGPLSAFNRRAKARKKAMAMSSNSSPSDVEEELPVLLPAAEQPSGTTAEEAGDVISGDLEDVSIYNPALQSEAAKLRESGKLDDLQNDPELQPIFEESYCVVGGGCVGCRHVVETVRSMKLVDFTTTTFWRTIGHLYGGQPSPTAEHLGFENLLPKLLVDGERPLTAVIWSIPDRGEMELSLAEAAAMPGPVLPPCENGEIPLEEECPGTFWRAYAARLFAARAALFVSPAVAVEALGELLLEATTPFSGAFACPGAIVSSFFALARLLALQRRWRRSLAMLHLGFIFVRDRGFSECSTWPAQGWDVMLAGQALTERVRLLDDESVLSTVSRGFRIDGLRVAVVTICAYAEDAPVRVLCHQNRQLYKMLHGYDVHFFTDASQIDVNIDSQMDVKDGVHKPFFWKVNAVKNVLDTGKYDWALWMDCDAFFMDPGRTIDSVIHMYSANRSIASRLPVGPGVPDQDVASGWHELAEGEASLILAVDSTGINNGVWLLKNSNWSHRFLERWWRSDILSGPGKEHNCSDQSTMLHALLYERAIQLNQTWDSFELPIYPPEVRVARQEHLQSFHAATAQTALSRAWQDGDFIKHHPGCHYYKVPCQQLYQEAQEIFWNKVVLSQTLAAGGVGDASGEQGHQEERHGCFGEAPRLSAFVGDQRRSGYWKDEKLMAKISKAMAA</sequence>
<comment type="similarity">
    <text evidence="1">Belongs to the glycosyltransferase 34 family.</text>
</comment>
<dbReference type="Pfam" id="PF00849">
    <property type="entry name" value="PseudoU_synth_2"/>
    <property type="match status" value="1"/>
</dbReference>
<keyword evidence="8" id="KW-0378">Hydrolase</keyword>